<dbReference type="PANTHER" id="PTHR46880:SF5">
    <property type="entry name" value="DUF4371 DOMAIN-CONTAINING PROTEIN"/>
    <property type="match status" value="1"/>
</dbReference>
<proteinExistence type="predicted"/>
<dbReference type="AlphaFoldDB" id="A0A815L6V1"/>
<dbReference type="EMBL" id="CAJOBC010082864">
    <property type="protein sequence ID" value="CAF4293391.1"/>
    <property type="molecule type" value="Genomic_DNA"/>
</dbReference>
<sequence>MCWVYKKVDENGAITMHCELCEKFNKIKNCNSKDNIWVTTGCSELSFDKIKKRKVNEVHRQAEQQELDTTSNSQPNWNRTRTKEITKHQKSIQNLILASISLCQNDQSLNSYKSNCNLLEATGVQMLPSQVVGICYRNNDAALSFLQHTASVLHEELLEKKQASPVLGWMRDESTSRSVQKSCVVYVRYIDRFESKTAFYCLMNMKGDGTAQNIVDTISDTWQKDDLNRTKSCWFACDNASTFTAPCFVRIFISKCLSPTNSLPGSKSRTTLEPVIVIGTDGFDFDCSWLDEMRDDYDMELDCVNLAVTDDF</sequence>
<reference evidence="1" key="1">
    <citation type="submission" date="2021-02" db="EMBL/GenBank/DDBJ databases">
        <authorList>
            <person name="Nowell W R."/>
        </authorList>
    </citation>
    <scope>NUCLEOTIDE SEQUENCE</scope>
</reference>
<organism evidence="1 3">
    <name type="scientific">Didymodactylos carnosus</name>
    <dbReference type="NCBI Taxonomy" id="1234261"/>
    <lineage>
        <taxon>Eukaryota</taxon>
        <taxon>Metazoa</taxon>
        <taxon>Spiralia</taxon>
        <taxon>Gnathifera</taxon>
        <taxon>Rotifera</taxon>
        <taxon>Eurotatoria</taxon>
        <taxon>Bdelloidea</taxon>
        <taxon>Philodinida</taxon>
        <taxon>Philodinidae</taxon>
        <taxon>Didymodactylos</taxon>
    </lineage>
</organism>
<comment type="caution">
    <text evidence="1">The sequence shown here is derived from an EMBL/GenBank/DDBJ whole genome shotgun (WGS) entry which is preliminary data.</text>
</comment>
<evidence type="ECO:0000313" key="2">
    <source>
        <dbReference type="EMBL" id="CAF4293391.1"/>
    </source>
</evidence>
<dbReference type="PANTHER" id="PTHR46880">
    <property type="entry name" value="RAS-ASSOCIATING DOMAIN-CONTAINING PROTEIN"/>
    <property type="match status" value="1"/>
</dbReference>
<dbReference type="SUPFAM" id="SSF53098">
    <property type="entry name" value="Ribonuclease H-like"/>
    <property type="match status" value="1"/>
</dbReference>
<dbReference type="InterPro" id="IPR012337">
    <property type="entry name" value="RNaseH-like_sf"/>
</dbReference>
<protein>
    <submittedName>
        <fullName evidence="1">Uncharacterized protein</fullName>
    </submittedName>
</protein>
<gene>
    <name evidence="1" type="ORF">GPM918_LOCUS33191</name>
    <name evidence="2" type="ORF">SRO942_LOCUS33872</name>
</gene>
<dbReference type="Proteomes" id="UP000681722">
    <property type="component" value="Unassembled WGS sequence"/>
</dbReference>
<keyword evidence="3" id="KW-1185">Reference proteome</keyword>
<dbReference type="OrthoDB" id="10000786at2759"/>
<dbReference type="Proteomes" id="UP000663829">
    <property type="component" value="Unassembled WGS sequence"/>
</dbReference>
<evidence type="ECO:0000313" key="3">
    <source>
        <dbReference type="Proteomes" id="UP000663829"/>
    </source>
</evidence>
<dbReference type="EMBL" id="CAJNOQ010017445">
    <property type="protein sequence ID" value="CAF1399426.1"/>
    <property type="molecule type" value="Genomic_DNA"/>
</dbReference>
<name>A0A815L6V1_9BILA</name>
<evidence type="ECO:0000313" key="1">
    <source>
        <dbReference type="EMBL" id="CAF1399426.1"/>
    </source>
</evidence>
<accession>A0A815L6V1</accession>